<sequence length="426" mass="47226">MDRVFVKAIATIKALSSRSNYGTLPRPPAESRMKLYGLYKQATEGNVEGVMPRPMGYTVEDEGAKRKWDAWKREEGYLKTEAKRQYISYLIDTMRMYASGTHEARELLSELEFVWDQIKDLPYNPDEETHIPIPSHLPLFSQLDRFTNTTTPVPNPQYRDNLNRIYSHSRRSTAFSVNEYNARLGGHEDPADTGVPKTSGPLSVFSLPQMEDVTAGFGYGGGGGRGPTPGGRKSFTSASHGHTAALAAGLGHGGTAPVNAAANAAAAVSSGVTGAIPASVEEFKAWQAEINLAINKLMREITQRSSSTRNKHQLEQSDRHGPNSNGENISKLKIQLKKRLLSIGRILGWNLLKIVQNFFFSVVALLFIAWCLKRNVVVNRTIVKLPGDLISTRQKKELVINLILETSENKWFIRLLGFINKVVGFV</sequence>
<gene>
    <name evidence="5" type="ORF">KQ657_001118</name>
</gene>
<comment type="caution">
    <text evidence="5">The sequence shown here is derived from an EMBL/GenBank/DDBJ whole genome shotgun (WGS) entry which is preliminary data.</text>
</comment>
<dbReference type="RefSeq" id="XP_043048554.1">
    <property type="nucleotide sequence ID" value="XM_043191922.1"/>
</dbReference>
<dbReference type="SUPFAM" id="SSF47027">
    <property type="entry name" value="Acyl-CoA binding protein"/>
    <property type="match status" value="1"/>
</dbReference>
<keyword evidence="1" id="KW-0446">Lipid-binding</keyword>
<evidence type="ECO:0000313" key="6">
    <source>
        <dbReference type="Proteomes" id="UP000790833"/>
    </source>
</evidence>
<dbReference type="GO" id="GO:0000062">
    <property type="term" value="F:fatty-acyl-CoA binding"/>
    <property type="evidence" value="ECO:0007669"/>
    <property type="project" value="InterPro"/>
</dbReference>
<dbReference type="Proteomes" id="UP000790833">
    <property type="component" value="Unassembled WGS sequence"/>
</dbReference>
<dbReference type="Gene3D" id="1.20.80.10">
    <property type="match status" value="1"/>
</dbReference>
<dbReference type="EMBL" id="JAHMUF010000014">
    <property type="protein sequence ID" value="KAG7193005.1"/>
    <property type="molecule type" value="Genomic_DNA"/>
</dbReference>
<feature type="compositionally biased region" description="Basic and acidic residues" evidence="2">
    <location>
        <begin position="312"/>
        <end position="321"/>
    </location>
</feature>
<dbReference type="PANTHER" id="PTHR23310:SF133">
    <property type="entry name" value="COA BINDING PROTEIN, PUTATIVE (AFU_ORTHOLOGUE AFUA_1G12300)-RELATED"/>
    <property type="match status" value="1"/>
</dbReference>
<dbReference type="InterPro" id="IPR014352">
    <property type="entry name" value="FERM/acyl-CoA-bd_prot_sf"/>
</dbReference>
<keyword evidence="6" id="KW-1185">Reference proteome</keyword>
<feature type="transmembrane region" description="Helical" evidence="3">
    <location>
        <begin position="354"/>
        <end position="372"/>
    </location>
</feature>
<keyword evidence="3" id="KW-0472">Membrane</keyword>
<dbReference type="GeneID" id="66114492"/>
<dbReference type="PANTHER" id="PTHR23310">
    <property type="entry name" value="ACYL-COA-BINDING PROTEIN, ACBP"/>
    <property type="match status" value="1"/>
</dbReference>
<evidence type="ECO:0000256" key="1">
    <source>
        <dbReference type="ARBA" id="ARBA00023121"/>
    </source>
</evidence>
<feature type="region of interest" description="Disordered" evidence="2">
    <location>
        <begin position="304"/>
        <end position="328"/>
    </location>
</feature>
<dbReference type="OrthoDB" id="346910at2759"/>
<accession>A0A9P8AID4</accession>
<organism evidence="5 6">
    <name type="scientific">Scheffersomyces spartinae</name>
    <dbReference type="NCBI Taxonomy" id="45513"/>
    <lineage>
        <taxon>Eukaryota</taxon>
        <taxon>Fungi</taxon>
        <taxon>Dikarya</taxon>
        <taxon>Ascomycota</taxon>
        <taxon>Saccharomycotina</taxon>
        <taxon>Pichiomycetes</taxon>
        <taxon>Debaryomycetaceae</taxon>
        <taxon>Scheffersomyces</taxon>
    </lineage>
</organism>
<name>A0A9P8AID4_9ASCO</name>
<evidence type="ECO:0000259" key="4">
    <source>
        <dbReference type="PROSITE" id="PS51228"/>
    </source>
</evidence>
<keyword evidence="3" id="KW-0812">Transmembrane</keyword>
<dbReference type="PROSITE" id="PS51228">
    <property type="entry name" value="ACB_2"/>
    <property type="match status" value="1"/>
</dbReference>
<feature type="domain" description="ACB" evidence="4">
    <location>
        <begin position="1"/>
        <end position="99"/>
    </location>
</feature>
<evidence type="ECO:0000256" key="2">
    <source>
        <dbReference type="SAM" id="MobiDB-lite"/>
    </source>
</evidence>
<protein>
    <recommendedName>
        <fullName evidence="4">ACB domain-containing protein</fullName>
    </recommendedName>
</protein>
<evidence type="ECO:0000256" key="3">
    <source>
        <dbReference type="SAM" id="Phobius"/>
    </source>
</evidence>
<keyword evidence="3" id="KW-1133">Transmembrane helix</keyword>
<dbReference type="AlphaFoldDB" id="A0A9P8AID4"/>
<dbReference type="Pfam" id="PF00887">
    <property type="entry name" value="ACBP"/>
    <property type="match status" value="1"/>
</dbReference>
<dbReference type="InterPro" id="IPR000582">
    <property type="entry name" value="Acyl-CoA-binding_protein"/>
</dbReference>
<dbReference type="GO" id="GO:0006631">
    <property type="term" value="P:fatty acid metabolic process"/>
    <property type="evidence" value="ECO:0007669"/>
    <property type="project" value="TreeGrafter"/>
</dbReference>
<proteinExistence type="predicted"/>
<reference evidence="5" key="1">
    <citation type="submission" date="2021-03" db="EMBL/GenBank/DDBJ databases">
        <authorList>
            <person name="Palmer J.M."/>
        </authorList>
    </citation>
    <scope>NUCLEOTIDE SEQUENCE</scope>
    <source>
        <strain evidence="5">ARV_011</strain>
    </source>
</reference>
<dbReference type="InterPro" id="IPR035984">
    <property type="entry name" value="Acyl-CoA-binding_sf"/>
</dbReference>
<evidence type="ECO:0000313" key="5">
    <source>
        <dbReference type="EMBL" id="KAG7193005.1"/>
    </source>
</evidence>